<dbReference type="InterPro" id="IPR052163">
    <property type="entry name" value="DGC-Regulatory_Protein"/>
</dbReference>
<dbReference type="NCBIfam" id="TIGR00254">
    <property type="entry name" value="GGDEF"/>
    <property type="match status" value="1"/>
</dbReference>
<evidence type="ECO:0000259" key="1">
    <source>
        <dbReference type="PROSITE" id="PS50887"/>
    </source>
</evidence>
<feature type="domain" description="GGDEF" evidence="1">
    <location>
        <begin position="111"/>
        <end position="241"/>
    </location>
</feature>
<evidence type="ECO:0000313" key="2">
    <source>
        <dbReference type="EMBL" id="GGW60796.1"/>
    </source>
</evidence>
<sequence>MGYKMAIFQHLQSVAALQVQADTLSAEAIRVKCEAILQQHNVMQAQHQQQRINKLLVLALLHAYEEHKQHALQLQQARAANQYDALTQTPNRNIMRDRIQQAISSSKRQHKNFAILFIDLDNFKPVNDQYGHAAGDIVLQQVATRLTQSIRDSDTLSRYGGDEFLVLLPEIGSREDVKAIAEKMVTGLADTYLCNEQQVHISASIGIAMFPQDGSDMSSLVKHADTAMYCAKRQGGNAVSG</sequence>
<comment type="caution">
    <text evidence="2">The sequence shown here is derived from an EMBL/GenBank/DDBJ whole genome shotgun (WGS) entry which is preliminary data.</text>
</comment>
<dbReference type="CDD" id="cd01949">
    <property type="entry name" value="GGDEF"/>
    <property type="match status" value="1"/>
</dbReference>
<dbReference type="InterPro" id="IPR029787">
    <property type="entry name" value="Nucleotide_cyclase"/>
</dbReference>
<dbReference type="EMBL" id="BMYR01000006">
    <property type="protein sequence ID" value="GGW60796.1"/>
    <property type="molecule type" value="Genomic_DNA"/>
</dbReference>
<proteinExistence type="predicted"/>
<protein>
    <recommendedName>
        <fullName evidence="1">GGDEF domain-containing protein</fullName>
    </recommendedName>
</protein>
<dbReference type="SUPFAM" id="SSF55073">
    <property type="entry name" value="Nucleotide cyclase"/>
    <property type="match status" value="1"/>
</dbReference>
<keyword evidence="3" id="KW-1185">Reference proteome</keyword>
<dbReference type="SMART" id="SM00267">
    <property type="entry name" value="GGDEF"/>
    <property type="match status" value="1"/>
</dbReference>
<accession>A0ABQ2WNU1</accession>
<dbReference type="PANTHER" id="PTHR46663">
    <property type="entry name" value="DIGUANYLATE CYCLASE DGCT-RELATED"/>
    <property type="match status" value="1"/>
</dbReference>
<dbReference type="Gene3D" id="3.30.70.270">
    <property type="match status" value="1"/>
</dbReference>
<dbReference type="Proteomes" id="UP000634667">
    <property type="component" value="Unassembled WGS sequence"/>
</dbReference>
<evidence type="ECO:0000313" key="3">
    <source>
        <dbReference type="Proteomes" id="UP000634667"/>
    </source>
</evidence>
<reference evidence="3" key="1">
    <citation type="journal article" date="2019" name="Int. J. Syst. Evol. Microbiol.">
        <title>The Global Catalogue of Microorganisms (GCM) 10K type strain sequencing project: providing services to taxonomists for standard genome sequencing and annotation.</title>
        <authorList>
            <consortium name="The Broad Institute Genomics Platform"/>
            <consortium name="The Broad Institute Genome Sequencing Center for Infectious Disease"/>
            <person name="Wu L."/>
            <person name="Ma J."/>
        </authorList>
    </citation>
    <scope>NUCLEOTIDE SEQUENCE [LARGE SCALE GENOMIC DNA]</scope>
    <source>
        <strain evidence="3">KCTC 23723</strain>
    </source>
</reference>
<gene>
    <name evidence="2" type="ORF">GCM10008111_16170</name>
</gene>
<dbReference type="PROSITE" id="PS50887">
    <property type="entry name" value="GGDEF"/>
    <property type="match status" value="1"/>
</dbReference>
<name>A0ABQ2WNU1_9ALTE</name>
<dbReference type="InterPro" id="IPR000160">
    <property type="entry name" value="GGDEF_dom"/>
</dbReference>
<dbReference type="PANTHER" id="PTHR46663:SF2">
    <property type="entry name" value="GGDEF DOMAIN-CONTAINING PROTEIN"/>
    <property type="match status" value="1"/>
</dbReference>
<dbReference type="Pfam" id="PF00990">
    <property type="entry name" value="GGDEF"/>
    <property type="match status" value="1"/>
</dbReference>
<organism evidence="2 3">
    <name type="scientific">Alishewanella tabrizica</name>
    <dbReference type="NCBI Taxonomy" id="671278"/>
    <lineage>
        <taxon>Bacteria</taxon>
        <taxon>Pseudomonadati</taxon>
        <taxon>Pseudomonadota</taxon>
        <taxon>Gammaproteobacteria</taxon>
        <taxon>Alteromonadales</taxon>
        <taxon>Alteromonadaceae</taxon>
        <taxon>Alishewanella</taxon>
    </lineage>
</organism>
<dbReference type="InterPro" id="IPR043128">
    <property type="entry name" value="Rev_trsase/Diguanyl_cyclase"/>
</dbReference>